<dbReference type="EMBL" id="JAHCDA010000005">
    <property type="protein sequence ID" value="MBS7813578.1"/>
    <property type="molecule type" value="Genomic_DNA"/>
</dbReference>
<organism evidence="2 3">
    <name type="scientific">Roseococcus pinisoli</name>
    <dbReference type="NCBI Taxonomy" id="2835040"/>
    <lineage>
        <taxon>Bacteria</taxon>
        <taxon>Pseudomonadati</taxon>
        <taxon>Pseudomonadota</taxon>
        <taxon>Alphaproteobacteria</taxon>
        <taxon>Acetobacterales</taxon>
        <taxon>Roseomonadaceae</taxon>
        <taxon>Roseococcus</taxon>
    </lineage>
</organism>
<feature type="compositionally biased region" description="Basic and acidic residues" evidence="1">
    <location>
        <begin position="153"/>
        <end position="183"/>
    </location>
</feature>
<dbReference type="Proteomes" id="UP000766336">
    <property type="component" value="Unassembled WGS sequence"/>
</dbReference>
<evidence type="ECO:0000313" key="3">
    <source>
        <dbReference type="Proteomes" id="UP000766336"/>
    </source>
</evidence>
<feature type="region of interest" description="Disordered" evidence="1">
    <location>
        <begin position="67"/>
        <end position="183"/>
    </location>
</feature>
<gene>
    <name evidence="2" type="ORF">KHU32_21740</name>
</gene>
<reference evidence="2 3" key="1">
    <citation type="submission" date="2021-05" db="EMBL/GenBank/DDBJ databases">
        <title>Roseococcus sp. XZZS9, whole genome shotgun sequencing project.</title>
        <authorList>
            <person name="Zhao G."/>
            <person name="Shen L."/>
        </authorList>
    </citation>
    <scope>NUCLEOTIDE SEQUENCE [LARGE SCALE GENOMIC DNA]</scope>
    <source>
        <strain evidence="2 3">XZZS9</strain>
    </source>
</reference>
<feature type="compositionally biased region" description="Low complexity" evidence="1">
    <location>
        <begin position="96"/>
        <end position="110"/>
    </location>
</feature>
<name>A0ABS5QJP2_9PROT</name>
<comment type="caution">
    <text evidence="2">The sequence shown here is derived from an EMBL/GenBank/DDBJ whole genome shotgun (WGS) entry which is preliminary data.</text>
</comment>
<keyword evidence="3" id="KW-1185">Reference proteome</keyword>
<evidence type="ECO:0000256" key="1">
    <source>
        <dbReference type="SAM" id="MobiDB-lite"/>
    </source>
</evidence>
<proteinExistence type="predicted"/>
<dbReference type="RefSeq" id="WP_213672272.1">
    <property type="nucleotide sequence ID" value="NZ_JAHCDA010000005.1"/>
</dbReference>
<evidence type="ECO:0000313" key="2">
    <source>
        <dbReference type="EMBL" id="MBS7813578.1"/>
    </source>
</evidence>
<sequence length="183" mass="19720">MEREIANLMKACGLRDFRYIAFPPAVFDELTESAAKIGEESVPSQAIADIETPTSRGDVSIDVAVDNARLTHSSEEATAPPSSLSGEREAVPRFVSPPTWSAPAAPLPSSKPRRGMRLLEELASTAPPVSPHLSSSPPRHARPSPPSGPPTEGSRRFALLDDIASQDRPRRERTGRQKPVDPV</sequence>
<protein>
    <submittedName>
        <fullName evidence="2">Uncharacterized protein</fullName>
    </submittedName>
</protein>
<accession>A0ABS5QJP2</accession>